<evidence type="ECO:0000256" key="7">
    <source>
        <dbReference type="ARBA" id="ARBA00022793"/>
    </source>
</evidence>
<evidence type="ECO:0000256" key="5">
    <source>
        <dbReference type="ARBA" id="ARBA00021214"/>
    </source>
</evidence>
<dbReference type="PANTHER" id="PTHR21240">
    <property type="entry name" value="2-AMINO-3-CARBOXYLMUCONATE-6-SEMIALDEHYDE DECARBOXYLASE"/>
    <property type="match status" value="1"/>
</dbReference>
<evidence type="ECO:0000256" key="1">
    <source>
        <dbReference type="ARBA" id="ARBA00005079"/>
    </source>
</evidence>
<dbReference type="AlphaFoldDB" id="A0A0F8X2W4"/>
<dbReference type="EC" id="4.1.1.45" evidence="4"/>
<keyword evidence="14" id="KW-1185">Reference proteome</keyword>
<dbReference type="GO" id="GO:0046872">
    <property type="term" value="F:metal ion binding"/>
    <property type="evidence" value="ECO:0007669"/>
    <property type="project" value="UniProtKB-KW"/>
</dbReference>
<dbReference type="Gene3D" id="3.20.20.140">
    <property type="entry name" value="Metal-dependent hydrolases"/>
    <property type="match status" value="1"/>
</dbReference>
<dbReference type="GO" id="GO:0019748">
    <property type="term" value="P:secondary metabolic process"/>
    <property type="evidence" value="ECO:0007669"/>
    <property type="project" value="TreeGrafter"/>
</dbReference>
<evidence type="ECO:0000256" key="8">
    <source>
        <dbReference type="ARBA" id="ARBA00022833"/>
    </source>
</evidence>
<proteinExistence type="inferred from homology"/>
<dbReference type="Proteomes" id="UP000034947">
    <property type="component" value="Unassembled WGS sequence"/>
</dbReference>
<evidence type="ECO:0000313" key="14">
    <source>
        <dbReference type="Proteomes" id="UP000034947"/>
    </source>
</evidence>
<evidence type="ECO:0000256" key="4">
    <source>
        <dbReference type="ARBA" id="ARBA00012365"/>
    </source>
</evidence>
<gene>
    <name evidence="13" type="ORF">AOCH_002791</name>
</gene>
<evidence type="ECO:0000256" key="2">
    <source>
        <dbReference type="ARBA" id="ARBA00005871"/>
    </source>
</evidence>
<name>A0A0F8X2W4_9EURO</name>
<dbReference type="GO" id="GO:0016787">
    <property type="term" value="F:hydrolase activity"/>
    <property type="evidence" value="ECO:0007669"/>
    <property type="project" value="InterPro"/>
</dbReference>
<keyword evidence="7 11" id="KW-0210">Decarboxylase</keyword>
<dbReference type="Pfam" id="PF04909">
    <property type="entry name" value="Amidohydro_2"/>
    <property type="match status" value="1"/>
</dbReference>
<comment type="pathway">
    <text evidence="1">Secondary metabolite metabolism; quinolate metabolism.</text>
</comment>
<dbReference type="EMBL" id="JYKN01000541">
    <property type="protein sequence ID" value="KKK24015.1"/>
    <property type="molecule type" value="Genomic_DNA"/>
</dbReference>
<evidence type="ECO:0000256" key="3">
    <source>
        <dbReference type="ARBA" id="ARBA00011245"/>
    </source>
</evidence>
<dbReference type="PANTHER" id="PTHR21240:SF27">
    <property type="entry name" value="2-AMINO-3-CARBOXYMUCONATE-6-SEMIALDEHYDE DECARBOXYLASE"/>
    <property type="match status" value="1"/>
</dbReference>
<dbReference type="InterPro" id="IPR006680">
    <property type="entry name" value="Amidohydro-rel"/>
</dbReference>
<dbReference type="InterPro" id="IPR032466">
    <property type="entry name" value="Metal_Hydrolase"/>
</dbReference>
<feature type="domain" description="Amidohydrolase-related" evidence="12">
    <location>
        <begin position="18"/>
        <end position="305"/>
    </location>
</feature>
<dbReference type="OrthoDB" id="2832284at2759"/>
<evidence type="ECO:0000313" key="13">
    <source>
        <dbReference type="EMBL" id="KKK24015.1"/>
    </source>
</evidence>
<keyword evidence="9 11" id="KW-0456">Lyase</keyword>
<accession>A0A0F8X2W4</accession>
<dbReference type="GO" id="GO:0005829">
    <property type="term" value="C:cytosol"/>
    <property type="evidence" value="ECO:0007669"/>
    <property type="project" value="TreeGrafter"/>
</dbReference>
<dbReference type="VEuPathDB" id="FungiDB:P175DRAFT_0429313"/>
<evidence type="ECO:0000259" key="12">
    <source>
        <dbReference type="Pfam" id="PF04909"/>
    </source>
</evidence>
<keyword evidence="6" id="KW-0479">Metal-binding</keyword>
<evidence type="ECO:0000256" key="11">
    <source>
        <dbReference type="RuleBase" id="RU366045"/>
    </source>
</evidence>
<evidence type="ECO:0000256" key="9">
    <source>
        <dbReference type="ARBA" id="ARBA00023239"/>
    </source>
</evidence>
<dbReference type="InterPro" id="IPR032465">
    <property type="entry name" value="ACMSD"/>
</dbReference>
<comment type="subunit">
    <text evidence="3">Monomer.</text>
</comment>
<protein>
    <recommendedName>
        <fullName evidence="5">2-amino-3-carboxymuconate-6-semialdehyde decarboxylase</fullName>
        <ecNumber evidence="4">4.1.1.45</ecNumber>
    </recommendedName>
    <alternativeName>
        <fullName evidence="10">Picolinate carboxylase</fullName>
    </alternativeName>
</protein>
<dbReference type="SUPFAM" id="SSF51556">
    <property type="entry name" value="Metallo-dependent hydrolases"/>
    <property type="match status" value="1"/>
</dbReference>
<evidence type="ECO:0000256" key="6">
    <source>
        <dbReference type="ARBA" id="ARBA00022723"/>
    </source>
</evidence>
<dbReference type="GO" id="GO:0001760">
    <property type="term" value="F:aminocarboxymuconate-semialdehyde decarboxylase activity"/>
    <property type="evidence" value="ECO:0007669"/>
    <property type="project" value="UniProtKB-EC"/>
</dbReference>
<evidence type="ECO:0000256" key="10">
    <source>
        <dbReference type="ARBA" id="ARBA00031120"/>
    </source>
</evidence>
<keyword evidence="8" id="KW-0862">Zinc</keyword>
<organism evidence="13 14">
    <name type="scientific">Aspergillus ochraceoroseus</name>
    <dbReference type="NCBI Taxonomy" id="138278"/>
    <lineage>
        <taxon>Eukaryota</taxon>
        <taxon>Fungi</taxon>
        <taxon>Dikarya</taxon>
        <taxon>Ascomycota</taxon>
        <taxon>Pezizomycotina</taxon>
        <taxon>Eurotiomycetes</taxon>
        <taxon>Eurotiomycetidae</taxon>
        <taxon>Eurotiales</taxon>
        <taxon>Aspergillaceae</taxon>
        <taxon>Aspergillus</taxon>
        <taxon>Aspergillus subgen. Nidulantes</taxon>
    </lineage>
</organism>
<comment type="similarity">
    <text evidence="2">Belongs to the metallo-dependent hydrolases superfamily. ACMSD family.</text>
</comment>
<comment type="caution">
    <text evidence="13">The sequence shown here is derived from an EMBL/GenBank/DDBJ whole genome shotgun (WGS) entry which is preliminary data.</text>
</comment>
<sequence length="327" mass="36760">MYVGERFFRTVEKNCYDIPTRLAEMDAANTDAQVLSTIPILFFYDQPAAPVTVLARHLNDHIASVCKEYPSRFLGLATVPLQDISASVKELHRAKHQLGLHGVEIGTTIAGMNLDDPRLHPFWAACEELNLPVFVHPLGYTLPKENPQRWAKYWSSWLIGMPCETALAVHLLTCSGTLLRFPRLRLCFAHAGGSFPTLLGRIQHGYDCRPDLVAGDSGGVTPTEHATVRDNIWIDSLTHDADLLEFLVKKIGAHRVVMGSDYPFPLGEVPEAGKMIARETKLDGFLSWKQRADMLAGNALRFLNLDSDPRWKQLLDERWSQFEKESL</sequence>
<reference evidence="13 14" key="1">
    <citation type="submission" date="2015-02" db="EMBL/GenBank/DDBJ databases">
        <title>Draft Genome Sequences of Two Closely-Related Aflatoxigenic Aspergillus Species Obtained from the Cote d'Ivoire.</title>
        <authorList>
            <person name="Moore G.G."/>
            <person name="Beltz S.B."/>
            <person name="Mack B.M."/>
        </authorList>
    </citation>
    <scope>NUCLEOTIDE SEQUENCE [LARGE SCALE GENOMIC DNA]</scope>
    <source>
        <strain evidence="13 14">SRRC1432</strain>
    </source>
</reference>